<proteinExistence type="predicted"/>
<dbReference type="GO" id="GO:0003677">
    <property type="term" value="F:DNA binding"/>
    <property type="evidence" value="ECO:0007669"/>
    <property type="project" value="InterPro"/>
</dbReference>
<dbReference type="Proteomes" id="UP000827803">
    <property type="component" value="Segment"/>
</dbReference>
<name>A0AAE8YRH1_9CAUD</name>
<dbReference type="CDD" id="cd00093">
    <property type="entry name" value="HTH_XRE"/>
    <property type="match status" value="1"/>
</dbReference>
<organism evidence="1 2">
    <name type="scientific">Bacillus Phage vB_BanS_McSteamy</name>
    <dbReference type="NCBI Taxonomy" id="2894779"/>
    <lineage>
        <taxon>Viruses</taxon>
        <taxon>Duplodnaviria</taxon>
        <taxon>Heunggongvirae</taxon>
        <taxon>Uroviricota</taxon>
        <taxon>Caudoviricetes</taxon>
        <taxon>Wbetavirus</taxon>
        <taxon>Wbetavirus mcsteamy</taxon>
    </lineage>
</organism>
<gene>
    <name evidence="1" type="ORF">MCSTEAMY_32</name>
</gene>
<dbReference type="InterPro" id="IPR010982">
    <property type="entry name" value="Lambda_DNA-bd_dom_sf"/>
</dbReference>
<sequence length="95" mass="11297">MNFPLGNVKVIYKDTERSYYMKMIKDETKLKAAFQKSGYKYQELADELEISCSYCYKLINNHNYKKKISYNLASRMAHVLKANVVDLFEEQVDFF</sequence>
<dbReference type="EMBL" id="OK499979">
    <property type="protein sequence ID" value="UGO49448.1"/>
    <property type="molecule type" value="Genomic_DNA"/>
</dbReference>
<reference evidence="1" key="1">
    <citation type="submission" date="2021-10" db="EMBL/GenBank/DDBJ databases">
        <authorList>
            <person name="Lavering E.D."/>
            <person name="James R."/>
            <person name="Fairholm J.D."/>
            <person name="Hyer M."/>
            <person name="Ogilvie B.H."/>
            <person name="Thurgood T.L."/>
            <person name="Robison R.A."/>
            <person name="Grose J.H."/>
        </authorList>
    </citation>
    <scope>NUCLEOTIDE SEQUENCE</scope>
</reference>
<dbReference type="SUPFAM" id="SSF47413">
    <property type="entry name" value="lambda repressor-like DNA-binding domains"/>
    <property type="match status" value="1"/>
</dbReference>
<evidence type="ECO:0000313" key="1">
    <source>
        <dbReference type="EMBL" id="UGO49448.1"/>
    </source>
</evidence>
<accession>A0AAE8YRH1</accession>
<keyword evidence="2" id="KW-1185">Reference proteome</keyword>
<protein>
    <submittedName>
        <fullName evidence="1">Helix-turn-helix transcriptional regulator</fullName>
    </submittedName>
</protein>
<dbReference type="Gene3D" id="1.10.260.40">
    <property type="entry name" value="lambda repressor-like DNA-binding domains"/>
    <property type="match status" value="1"/>
</dbReference>
<dbReference type="InterPro" id="IPR001387">
    <property type="entry name" value="Cro/C1-type_HTH"/>
</dbReference>
<evidence type="ECO:0000313" key="2">
    <source>
        <dbReference type="Proteomes" id="UP000827803"/>
    </source>
</evidence>